<dbReference type="PROSITE" id="PS50850">
    <property type="entry name" value="MFS"/>
    <property type="match status" value="1"/>
</dbReference>
<dbReference type="PANTHER" id="PTHR42910">
    <property type="entry name" value="TRANSPORTER SCO4007-RELATED"/>
    <property type="match status" value="1"/>
</dbReference>
<proteinExistence type="predicted"/>
<feature type="transmembrane region" description="Helical" evidence="5">
    <location>
        <begin position="293"/>
        <end position="311"/>
    </location>
</feature>
<keyword evidence="4 5" id="KW-0472">Membrane</keyword>
<feature type="transmembrane region" description="Helical" evidence="5">
    <location>
        <begin position="65"/>
        <end position="83"/>
    </location>
</feature>
<gene>
    <name evidence="7" type="primary">ydeR</name>
    <name evidence="7" type="ORF">MMAD_03020</name>
</gene>
<dbReference type="SUPFAM" id="SSF103473">
    <property type="entry name" value="MFS general substrate transporter"/>
    <property type="match status" value="1"/>
</dbReference>
<dbReference type="PANTHER" id="PTHR42910:SF1">
    <property type="entry name" value="MAJOR FACILITATOR SUPERFAMILY (MFS) PROFILE DOMAIN-CONTAINING PROTEIN"/>
    <property type="match status" value="1"/>
</dbReference>
<protein>
    <submittedName>
        <fullName evidence="7">Putative MFS-type transporter YdeR</fullName>
    </submittedName>
</protein>
<feature type="transmembrane region" description="Helical" evidence="5">
    <location>
        <begin position="119"/>
        <end position="140"/>
    </location>
</feature>
<sequence length="415" mass="43112">MQRHTVPAPPTPDADAAAPPTPQVRLGLVTVILATACGLAVANIYFAQPILDLLADSFHTSQSAATAAVTLVQIGYAIGLVLLLPMGDLVENRRLTSGLLVVTAVALVAAGTAQHLGVFLVASVFVGLTSVVAQILIPFAAHLAPEASRGRIVGWVGSGLLLGILLARTMSSFAAAAWGWRAIFFISAGLVLVMSVVLARVLPARRPDHTTGYASLMASVWDLVRTQPALRRRALCQALLFASFSAFWTGIAYQLIAVHHFDQTQVGLFALVGAVGVVASPVAGRIADRGDRLASGVALLIATAAMVVAGWGADSVVALGVAAVLLDVGMTAHQVLSQREIYQLRPDARARINTVYMGGVFGGGALGSALAGVLHGRWGWHGIAIAGIALSAASFAVWATSRLRSRRRVAQPIGE</sequence>
<feature type="transmembrane region" description="Helical" evidence="5">
    <location>
        <begin position="356"/>
        <end position="374"/>
    </location>
</feature>
<evidence type="ECO:0000256" key="4">
    <source>
        <dbReference type="ARBA" id="ARBA00023136"/>
    </source>
</evidence>
<dbReference type="Proteomes" id="UP000466517">
    <property type="component" value="Chromosome"/>
</dbReference>
<feature type="domain" description="Major facilitator superfamily (MFS) profile" evidence="6">
    <location>
        <begin position="29"/>
        <end position="404"/>
    </location>
</feature>
<feature type="transmembrane region" description="Helical" evidence="5">
    <location>
        <begin position="268"/>
        <end position="286"/>
    </location>
</feature>
<dbReference type="GO" id="GO:0022857">
    <property type="term" value="F:transmembrane transporter activity"/>
    <property type="evidence" value="ECO:0007669"/>
    <property type="project" value="InterPro"/>
</dbReference>
<evidence type="ECO:0000313" key="8">
    <source>
        <dbReference type="Proteomes" id="UP000466517"/>
    </source>
</evidence>
<dbReference type="AlphaFoldDB" id="A0A7I7XAS8"/>
<feature type="transmembrane region" description="Helical" evidence="5">
    <location>
        <begin position="380"/>
        <end position="399"/>
    </location>
</feature>
<feature type="transmembrane region" description="Helical" evidence="5">
    <location>
        <begin position="234"/>
        <end position="256"/>
    </location>
</feature>
<dbReference type="RefSeq" id="WP_163731520.1">
    <property type="nucleotide sequence ID" value="NZ_AP022610.1"/>
</dbReference>
<feature type="transmembrane region" description="Helical" evidence="5">
    <location>
        <begin position="152"/>
        <end position="176"/>
    </location>
</feature>
<evidence type="ECO:0000256" key="5">
    <source>
        <dbReference type="SAM" id="Phobius"/>
    </source>
</evidence>
<dbReference type="KEGG" id="mmag:MMAD_03020"/>
<dbReference type="InterPro" id="IPR020846">
    <property type="entry name" value="MFS_dom"/>
</dbReference>
<feature type="transmembrane region" description="Helical" evidence="5">
    <location>
        <begin position="95"/>
        <end position="113"/>
    </location>
</feature>
<evidence type="ECO:0000313" key="7">
    <source>
        <dbReference type="EMBL" id="BBZ26007.1"/>
    </source>
</evidence>
<accession>A0A7I7XAS8</accession>
<reference evidence="7 8" key="1">
    <citation type="journal article" date="2019" name="Emerg. Microbes Infect.">
        <title>Comprehensive subspecies identification of 175 nontuberculous mycobacteria species based on 7547 genomic profiles.</title>
        <authorList>
            <person name="Matsumoto Y."/>
            <person name="Kinjo T."/>
            <person name="Motooka D."/>
            <person name="Nabeya D."/>
            <person name="Jung N."/>
            <person name="Uechi K."/>
            <person name="Horii T."/>
            <person name="Iida T."/>
            <person name="Fujita J."/>
            <person name="Nakamura S."/>
        </authorList>
    </citation>
    <scope>NUCLEOTIDE SEQUENCE [LARGE SCALE GENOMIC DNA]</scope>
    <source>
        <strain evidence="7 8">JCM 13574</strain>
    </source>
</reference>
<dbReference type="InterPro" id="IPR036259">
    <property type="entry name" value="MFS_trans_sf"/>
</dbReference>
<organism evidence="7 8">
    <name type="scientific">Mycolicibacterium madagascariense</name>
    <dbReference type="NCBI Taxonomy" id="212765"/>
    <lineage>
        <taxon>Bacteria</taxon>
        <taxon>Bacillati</taxon>
        <taxon>Actinomycetota</taxon>
        <taxon>Actinomycetes</taxon>
        <taxon>Mycobacteriales</taxon>
        <taxon>Mycobacteriaceae</taxon>
        <taxon>Mycolicibacterium</taxon>
    </lineage>
</organism>
<evidence type="ECO:0000259" key="6">
    <source>
        <dbReference type="PROSITE" id="PS50850"/>
    </source>
</evidence>
<feature type="transmembrane region" description="Helical" evidence="5">
    <location>
        <begin position="26"/>
        <end position="45"/>
    </location>
</feature>
<keyword evidence="8" id="KW-1185">Reference proteome</keyword>
<keyword evidence="2 5" id="KW-0812">Transmembrane</keyword>
<keyword evidence="3 5" id="KW-1133">Transmembrane helix</keyword>
<dbReference type="CDD" id="cd17324">
    <property type="entry name" value="MFS_NepI_like"/>
    <property type="match status" value="1"/>
</dbReference>
<dbReference type="EMBL" id="AP022610">
    <property type="protein sequence ID" value="BBZ26007.1"/>
    <property type="molecule type" value="Genomic_DNA"/>
</dbReference>
<evidence type="ECO:0000256" key="1">
    <source>
        <dbReference type="ARBA" id="ARBA00004651"/>
    </source>
</evidence>
<feature type="transmembrane region" description="Helical" evidence="5">
    <location>
        <begin position="317"/>
        <end position="336"/>
    </location>
</feature>
<name>A0A7I7XAS8_9MYCO</name>
<dbReference type="InterPro" id="IPR011701">
    <property type="entry name" value="MFS"/>
</dbReference>
<dbReference type="Pfam" id="PF07690">
    <property type="entry name" value="MFS_1"/>
    <property type="match status" value="1"/>
</dbReference>
<evidence type="ECO:0000256" key="2">
    <source>
        <dbReference type="ARBA" id="ARBA00022692"/>
    </source>
</evidence>
<dbReference type="GO" id="GO:0005886">
    <property type="term" value="C:plasma membrane"/>
    <property type="evidence" value="ECO:0007669"/>
    <property type="project" value="UniProtKB-SubCell"/>
</dbReference>
<dbReference type="Gene3D" id="1.20.1250.20">
    <property type="entry name" value="MFS general substrate transporter like domains"/>
    <property type="match status" value="1"/>
</dbReference>
<comment type="subcellular location">
    <subcellularLocation>
        <location evidence="1">Cell membrane</location>
        <topology evidence="1">Multi-pass membrane protein</topology>
    </subcellularLocation>
</comment>
<evidence type="ECO:0000256" key="3">
    <source>
        <dbReference type="ARBA" id="ARBA00022989"/>
    </source>
</evidence>
<feature type="transmembrane region" description="Helical" evidence="5">
    <location>
        <begin position="182"/>
        <end position="202"/>
    </location>
</feature>